<dbReference type="InterPro" id="IPR015813">
    <property type="entry name" value="Pyrv/PenolPyrv_kinase-like_dom"/>
</dbReference>
<dbReference type="InterPro" id="IPR003700">
    <property type="entry name" value="Pantoate_hydroxy_MeTrfase"/>
</dbReference>
<organism evidence="7 8">
    <name type="scientific">Giesbergeria sinuosa</name>
    <dbReference type="NCBI Taxonomy" id="80883"/>
    <lineage>
        <taxon>Bacteria</taxon>
        <taxon>Pseudomonadati</taxon>
        <taxon>Pseudomonadota</taxon>
        <taxon>Betaproteobacteria</taxon>
        <taxon>Burkholderiales</taxon>
        <taxon>Comamonadaceae</taxon>
        <taxon>Giesbergeria</taxon>
    </lineage>
</organism>
<keyword evidence="5" id="KW-0479">Metal-binding</keyword>
<dbReference type="NCBIfam" id="TIGR00222">
    <property type="entry name" value="panB"/>
    <property type="match status" value="1"/>
</dbReference>
<dbReference type="PANTHER" id="PTHR20881:SF0">
    <property type="entry name" value="3-METHYL-2-OXOBUTANOATE HYDROXYMETHYLTRANSFERASE"/>
    <property type="match status" value="1"/>
</dbReference>
<dbReference type="Gene3D" id="3.20.20.60">
    <property type="entry name" value="Phosphoenolpyruvate-binding domains"/>
    <property type="match status" value="1"/>
</dbReference>
<evidence type="ECO:0000256" key="4">
    <source>
        <dbReference type="ARBA" id="ARBA00022679"/>
    </source>
</evidence>
<evidence type="ECO:0000256" key="1">
    <source>
        <dbReference type="ARBA" id="ARBA00008676"/>
    </source>
</evidence>
<dbReference type="Proteomes" id="UP001596001">
    <property type="component" value="Unassembled WGS sequence"/>
</dbReference>
<evidence type="ECO:0000256" key="2">
    <source>
        <dbReference type="ARBA" id="ARBA00011424"/>
    </source>
</evidence>
<comment type="caution">
    <text evidence="7">The sequence shown here is derived from an EMBL/GenBank/DDBJ whole genome shotgun (WGS) entry which is preliminary data.</text>
</comment>
<comment type="function">
    <text evidence="5">Catalyzes the reversible reaction in which hydroxymethyl group from 5,10-methylenetetrahydrofolate is transferred onto alpha-ketoisovalerate to form ketopantoate.</text>
</comment>
<protein>
    <recommendedName>
        <fullName evidence="5">3-methyl-2-oxobutanoate hydroxymethyltransferase</fullName>
        <ecNumber evidence="5">2.1.2.11</ecNumber>
    </recommendedName>
    <alternativeName>
        <fullName evidence="5">Ketopantoate hydroxymethyltransferase</fullName>
        <shortName evidence="5">KPHMT</shortName>
    </alternativeName>
</protein>
<feature type="region of interest" description="Disordered" evidence="6">
    <location>
        <begin position="1"/>
        <end position="24"/>
    </location>
</feature>
<feature type="binding site" evidence="5">
    <location>
        <begin position="66"/>
        <end position="67"/>
    </location>
    <ligand>
        <name>3-methyl-2-oxobutanoate</name>
        <dbReference type="ChEBI" id="CHEBI:11851"/>
    </ligand>
</feature>
<feature type="binding site" evidence="5">
    <location>
        <position position="140"/>
    </location>
    <ligand>
        <name>Mg(2+)</name>
        <dbReference type="ChEBI" id="CHEBI:18420"/>
    </ligand>
</feature>
<proteinExistence type="inferred from homology"/>
<keyword evidence="3 5" id="KW-0566">Pantothenate biosynthesis</keyword>
<dbReference type="PANTHER" id="PTHR20881">
    <property type="entry name" value="3-METHYL-2-OXOBUTANOATE HYDROXYMETHYLTRANSFERASE"/>
    <property type="match status" value="1"/>
</dbReference>
<comment type="catalytic activity">
    <reaction evidence="5">
        <text>(6R)-5,10-methylene-5,6,7,8-tetrahydrofolate + 3-methyl-2-oxobutanoate + H2O = 2-dehydropantoate + (6S)-5,6,7,8-tetrahydrofolate</text>
        <dbReference type="Rhea" id="RHEA:11824"/>
        <dbReference type="ChEBI" id="CHEBI:11561"/>
        <dbReference type="ChEBI" id="CHEBI:11851"/>
        <dbReference type="ChEBI" id="CHEBI:15377"/>
        <dbReference type="ChEBI" id="CHEBI:15636"/>
        <dbReference type="ChEBI" id="CHEBI:57453"/>
        <dbReference type="EC" id="2.1.2.11"/>
    </reaction>
</comment>
<evidence type="ECO:0000256" key="6">
    <source>
        <dbReference type="SAM" id="MobiDB-lite"/>
    </source>
</evidence>
<keyword evidence="5" id="KW-0963">Cytoplasm</keyword>
<evidence type="ECO:0000256" key="3">
    <source>
        <dbReference type="ARBA" id="ARBA00022655"/>
    </source>
</evidence>
<evidence type="ECO:0000313" key="8">
    <source>
        <dbReference type="Proteomes" id="UP001596001"/>
    </source>
</evidence>
<name>A0ABV9QFB3_9BURK</name>
<keyword evidence="4 5" id="KW-0808">Transferase</keyword>
<feature type="binding site" evidence="5">
    <location>
        <position position="138"/>
    </location>
    <ligand>
        <name>3-methyl-2-oxobutanoate</name>
        <dbReference type="ChEBI" id="CHEBI:11851"/>
    </ligand>
</feature>
<accession>A0ABV9QFB3</accession>
<dbReference type="PIRSF" id="PIRSF000388">
    <property type="entry name" value="Pantoate_hydroxy_MeTrfase"/>
    <property type="match status" value="1"/>
</dbReference>
<dbReference type="NCBIfam" id="NF001452">
    <property type="entry name" value="PRK00311.1"/>
    <property type="match status" value="1"/>
</dbReference>
<dbReference type="HAMAP" id="MF_00156">
    <property type="entry name" value="PanB"/>
    <property type="match status" value="1"/>
</dbReference>
<reference evidence="8" key="1">
    <citation type="journal article" date="2019" name="Int. J. Syst. Evol. Microbiol.">
        <title>The Global Catalogue of Microorganisms (GCM) 10K type strain sequencing project: providing services to taxonomists for standard genome sequencing and annotation.</title>
        <authorList>
            <consortium name="The Broad Institute Genomics Platform"/>
            <consortium name="The Broad Institute Genome Sequencing Center for Infectious Disease"/>
            <person name="Wu L."/>
            <person name="Ma J."/>
        </authorList>
    </citation>
    <scope>NUCLEOTIDE SEQUENCE [LARGE SCALE GENOMIC DNA]</scope>
    <source>
        <strain evidence="8">CCUG 49452</strain>
    </source>
</reference>
<feature type="active site" description="Proton acceptor" evidence="5">
    <location>
        <position position="207"/>
    </location>
</feature>
<dbReference type="CDD" id="cd06557">
    <property type="entry name" value="KPHMT-like"/>
    <property type="match status" value="1"/>
</dbReference>
<dbReference type="RefSeq" id="WP_382433238.1">
    <property type="nucleotide sequence ID" value="NZ_JBHSHJ010000009.1"/>
</dbReference>
<feature type="binding site" evidence="5">
    <location>
        <position position="109"/>
    </location>
    <ligand>
        <name>Mg(2+)</name>
        <dbReference type="ChEBI" id="CHEBI:18420"/>
    </ligand>
</feature>
<dbReference type="EMBL" id="JBHSHJ010000009">
    <property type="protein sequence ID" value="MFC4789653.1"/>
    <property type="molecule type" value="Genomic_DNA"/>
</dbReference>
<feature type="binding site" evidence="5">
    <location>
        <position position="109"/>
    </location>
    <ligand>
        <name>3-methyl-2-oxobutanoate</name>
        <dbReference type="ChEBI" id="CHEBI:11851"/>
    </ligand>
</feature>
<comment type="subcellular location">
    <subcellularLocation>
        <location evidence="5">Cytoplasm</location>
    </subcellularLocation>
</comment>
<evidence type="ECO:0000256" key="5">
    <source>
        <dbReference type="HAMAP-Rule" id="MF_00156"/>
    </source>
</evidence>
<comment type="cofactor">
    <cofactor evidence="5">
        <name>Mg(2+)</name>
        <dbReference type="ChEBI" id="CHEBI:18420"/>
    </cofactor>
    <text evidence="5">Binds 1 Mg(2+) ion per subunit.</text>
</comment>
<comment type="similarity">
    <text evidence="1 5">Belongs to the PanB family.</text>
</comment>
<comment type="subunit">
    <text evidence="2 5">Homodecamer; pentamer of dimers.</text>
</comment>
<gene>
    <name evidence="5 7" type="primary">panB</name>
    <name evidence="7" type="ORF">ACFO6X_11760</name>
</gene>
<dbReference type="SUPFAM" id="SSF51621">
    <property type="entry name" value="Phosphoenolpyruvate/pyruvate domain"/>
    <property type="match status" value="1"/>
</dbReference>
<evidence type="ECO:0000313" key="7">
    <source>
        <dbReference type="EMBL" id="MFC4789653.1"/>
    </source>
</evidence>
<comment type="pathway">
    <text evidence="5">Cofactor biosynthesis; (R)-pantothenate biosynthesis; (R)-pantoate from 3-methyl-2-oxobutanoate: step 1/2.</text>
</comment>
<dbReference type="EC" id="2.1.2.11" evidence="5"/>
<sequence length="291" mass="30909">MPASTTATPYGTLPPASPLPQRRPVSLPRLQQMREAGDKITMLTAYDATFAAVADAAGVECLLVGDSLGMVCQGLASTVGVTLETMIYHTDSVARGLRRVQGTAWVVSDLPFGSYHESKEQAMRSASALMHAGAHMVKLEGGGWTTETVRFLVERGIPVCAHLGLTPQTVHALGGYRVQGKSEQAAQTLRRHAHELQDAGATMVVLEMVPAELATELTQELTHCHTIGIGAGNGTAGQVLVLHDMLGMNLGKMAKFVHNFMQDAGSVRGAMEAYVRAVKAGAFPDNALHAW</sequence>
<dbReference type="Pfam" id="PF02548">
    <property type="entry name" value="Pantoate_transf"/>
    <property type="match status" value="1"/>
</dbReference>
<feature type="binding site" evidence="5">
    <location>
        <position position="66"/>
    </location>
    <ligand>
        <name>Mg(2+)</name>
        <dbReference type="ChEBI" id="CHEBI:18420"/>
    </ligand>
</feature>
<dbReference type="GO" id="GO:0003864">
    <property type="term" value="F:3-methyl-2-oxobutanoate hydroxymethyltransferase activity"/>
    <property type="evidence" value="ECO:0007669"/>
    <property type="project" value="UniProtKB-EC"/>
</dbReference>
<dbReference type="InterPro" id="IPR040442">
    <property type="entry name" value="Pyrv_kinase-like_dom_sf"/>
</dbReference>
<keyword evidence="5" id="KW-0460">Magnesium</keyword>
<keyword evidence="8" id="KW-1185">Reference proteome</keyword>